<reference evidence="1 2" key="1">
    <citation type="submission" date="2016-07" db="EMBL/GenBank/DDBJ databases">
        <title>Characterization of three bacteriophages infecting bacteria isolated from shrimp culture pond water.</title>
        <authorList>
            <person name="Khoa H.V."/>
        </authorList>
    </citation>
    <scope>NUCLEOTIDE SEQUENCE [LARGE SCALE GENOMIC DNA]</scope>
</reference>
<organism evidence="1 2">
    <name type="scientific">Tenacibaculum phage pT24</name>
    <dbReference type="NCBI Taxonomy" id="1880590"/>
    <lineage>
        <taxon>Viruses</taxon>
        <taxon>Duplodnaviria</taxon>
        <taxon>Heunggongvirae</taxon>
        <taxon>Uroviricota</taxon>
        <taxon>Caudoviricetes</taxon>
        <taxon>Kungbxnavirus</taxon>
        <taxon>Kungbxnavirus pT24</taxon>
    </lineage>
</organism>
<evidence type="ECO:0000313" key="1">
    <source>
        <dbReference type="EMBL" id="BAV39182.1"/>
    </source>
</evidence>
<evidence type="ECO:0000313" key="2">
    <source>
        <dbReference type="Proteomes" id="UP000224877"/>
    </source>
</evidence>
<accession>A0A1B4XWK0</accession>
<protein>
    <submittedName>
        <fullName evidence="1">Uncharacterized protein</fullName>
    </submittedName>
</protein>
<keyword evidence="2" id="KW-1185">Reference proteome</keyword>
<dbReference type="Proteomes" id="UP000224877">
    <property type="component" value="Segment"/>
</dbReference>
<proteinExistence type="predicted"/>
<sequence>MIEVTCITDDLEHYDKGETYSVYRWEKDDDCIWIKDNLGGSDCWGKEKFDEYFKGL</sequence>
<gene>
    <name evidence="1" type="ORF">BPT24_059</name>
</gene>
<dbReference type="EMBL" id="LC168164">
    <property type="protein sequence ID" value="BAV39182.1"/>
    <property type="molecule type" value="Genomic_DNA"/>
</dbReference>
<name>A0A1B4XWK0_9CAUD</name>